<reference evidence="1 2" key="1">
    <citation type="journal article" date="2013" name="Nat. Commun.">
        <title>The evolution and pathogenic mechanisms of the rice sheath blight pathogen.</title>
        <authorList>
            <person name="Zheng A."/>
            <person name="Lin R."/>
            <person name="Xu L."/>
            <person name="Qin P."/>
            <person name="Tang C."/>
            <person name="Ai P."/>
            <person name="Zhang D."/>
            <person name="Liu Y."/>
            <person name="Sun Z."/>
            <person name="Feng H."/>
            <person name="Wang Y."/>
            <person name="Chen Y."/>
            <person name="Liang X."/>
            <person name="Fu R."/>
            <person name="Li Q."/>
            <person name="Zhang J."/>
            <person name="Yu X."/>
            <person name="Xie Z."/>
            <person name="Ding L."/>
            <person name="Guan P."/>
            <person name="Tang J."/>
            <person name="Liang Y."/>
            <person name="Wang S."/>
            <person name="Deng Q."/>
            <person name="Li S."/>
            <person name="Zhu J."/>
            <person name="Wang L."/>
            <person name="Liu H."/>
            <person name="Li P."/>
        </authorList>
    </citation>
    <scope>NUCLEOTIDE SEQUENCE [LARGE SCALE GENOMIC DNA]</scope>
    <source>
        <strain evidence="2">AG-1 IA</strain>
    </source>
</reference>
<dbReference type="Proteomes" id="UP000011668">
    <property type="component" value="Unassembled WGS sequence"/>
</dbReference>
<gene>
    <name evidence="1" type="ORF">AG1IA_06393</name>
</gene>
<organism evidence="1 2">
    <name type="scientific">Thanatephorus cucumeris (strain AG1-IA)</name>
    <name type="common">Rice sheath blight fungus</name>
    <name type="synonym">Rhizoctonia solani</name>
    <dbReference type="NCBI Taxonomy" id="983506"/>
    <lineage>
        <taxon>Eukaryota</taxon>
        <taxon>Fungi</taxon>
        <taxon>Dikarya</taxon>
        <taxon>Basidiomycota</taxon>
        <taxon>Agaricomycotina</taxon>
        <taxon>Agaricomycetes</taxon>
        <taxon>Cantharellales</taxon>
        <taxon>Ceratobasidiaceae</taxon>
        <taxon>Rhizoctonia</taxon>
        <taxon>Rhizoctonia solani AG-1</taxon>
    </lineage>
</organism>
<dbReference type="AlphaFoldDB" id="L8WRZ4"/>
<sequence>MWQMSYVIKVSARASGARNAMVLLRDLFKICWRPGNSRAYKQQGRFNTSSSLKIILDLLIRVGSHHWDFSMIPTFSTTNSS</sequence>
<accession>L8WRZ4</accession>
<protein>
    <submittedName>
        <fullName evidence="1">Uncharacterized protein</fullName>
    </submittedName>
</protein>
<evidence type="ECO:0000313" key="2">
    <source>
        <dbReference type="Proteomes" id="UP000011668"/>
    </source>
</evidence>
<evidence type="ECO:0000313" key="1">
    <source>
        <dbReference type="EMBL" id="ELU39577.1"/>
    </source>
</evidence>
<comment type="caution">
    <text evidence="1">The sequence shown here is derived from an EMBL/GenBank/DDBJ whole genome shotgun (WGS) entry which is preliminary data.</text>
</comment>
<dbReference type="EMBL" id="AFRT01001714">
    <property type="protein sequence ID" value="ELU39577.1"/>
    <property type="molecule type" value="Genomic_DNA"/>
</dbReference>
<name>L8WRZ4_THACA</name>
<dbReference type="HOGENOM" id="CLU_2575485_0_0_1"/>
<proteinExistence type="predicted"/>
<keyword evidence="2" id="KW-1185">Reference proteome</keyword>